<protein>
    <submittedName>
        <fullName evidence="11">MotA/TolQ/ExbB proton channel family protein</fullName>
    </submittedName>
</protein>
<evidence type="ECO:0000256" key="7">
    <source>
        <dbReference type="ARBA" id="ARBA00023136"/>
    </source>
</evidence>
<evidence type="ECO:0000256" key="1">
    <source>
        <dbReference type="ARBA" id="ARBA00004651"/>
    </source>
</evidence>
<dbReference type="InterPro" id="IPR050790">
    <property type="entry name" value="ExbB/TolQ_transport"/>
</dbReference>
<dbReference type="PANTHER" id="PTHR30625">
    <property type="entry name" value="PROTEIN TOLQ"/>
    <property type="match status" value="1"/>
</dbReference>
<sequence>MDMNQLHDITFYVMYAAIAVAIFVAIERGIYFAYVRRQARALQTALSASVHSEKDLPEALTRRAGLPLSMVLPVLAQKNAQGSRRDLDDVIETQYLSTRAPLARSLWLIETITTAAPLLGLLGTILGIIDTFKALASAGVSDPGQI</sequence>
<keyword evidence="6 9" id="KW-1133">Transmembrane helix</keyword>
<evidence type="ECO:0000259" key="10">
    <source>
        <dbReference type="Pfam" id="PF01618"/>
    </source>
</evidence>
<keyword evidence="2 8" id="KW-0813">Transport</keyword>
<evidence type="ECO:0000256" key="6">
    <source>
        <dbReference type="ARBA" id="ARBA00022989"/>
    </source>
</evidence>
<feature type="transmembrane region" description="Helical" evidence="9">
    <location>
        <begin position="12"/>
        <end position="34"/>
    </location>
</feature>
<accession>A0A656GFS8</accession>
<proteinExistence type="inferred from homology"/>
<gene>
    <name evidence="11" type="ORF">PSYMO_24383</name>
</gene>
<dbReference type="GO" id="GO:0017038">
    <property type="term" value="P:protein import"/>
    <property type="evidence" value="ECO:0007669"/>
    <property type="project" value="TreeGrafter"/>
</dbReference>
<dbReference type="EMBL" id="AEAG01000952">
    <property type="protein sequence ID" value="EGH24419.1"/>
    <property type="molecule type" value="Genomic_DNA"/>
</dbReference>
<evidence type="ECO:0000256" key="9">
    <source>
        <dbReference type="SAM" id="Phobius"/>
    </source>
</evidence>
<keyword evidence="5 8" id="KW-0653">Protein transport</keyword>
<evidence type="ECO:0000256" key="2">
    <source>
        <dbReference type="ARBA" id="ARBA00022448"/>
    </source>
</evidence>
<evidence type="ECO:0000256" key="8">
    <source>
        <dbReference type="RuleBase" id="RU004057"/>
    </source>
</evidence>
<feature type="domain" description="MotA/TolQ/ExbB proton channel" evidence="10">
    <location>
        <begin position="79"/>
        <end position="144"/>
    </location>
</feature>
<evidence type="ECO:0000313" key="11">
    <source>
        <dbReference type="EMBL" id="EGH24419.1"/>
    </source>
</evidence>
<dbReference type="InterPro" id="IPR002898">
    <property type="entry name" value="MotA_ExbB_proton_chnl"/>
</dbReference>
<keyword evidence="3" id="KW-1003">Cell membrane</keyword>
<keyword evidence="7 9" id="KW-0472">Membrane</keyword>
<dbReference type="PANTHER" id="PTHR30625:SF15">
    <property type="entry name" value="BIOPOLYMER TRANSPORT PROTEIN EXBB"/>
    <property type="match status" value="1"/>
</dbReference>
<comment type="similarity">
    <text evidence="8">Belongs to the exbB/tolQ family.</text>
</comment>
<dbReference type="GO" id="GO:0005886">
    <property type="term" value="C:plasma membrane"/>
    <property type="evidence" value="ECO:0007669"/>
    <property type="project" value="UniProtKB-SubCell"/>
</dbReference>
<dbReference type="Pfam" id="PF01618">
    <property type="entry name" value="MotA_ExbB"/>
    <property type="match status" value="1"/>
</dbReference>
<keyword evidence="4 9" id="KW-0812">Transmembrane</keyword>
<comment type="caution">
    <text evidence="11">The sequence shown here is derived from an EMBL/GenBank/DDBJ whole genome shotgun (WGS) entry which is preliminary data.</text>
</comment>
<evidence type="ECO:0000256" key="5">
    <source>
        <dbReference type="ARBA" id="ARBA00022927"/>
    </source>
</evidence>
<evidence type="ECO:0000256" key="4">
    <source>
        <dbReference type="ARBA" id="ARBA00022692"/>
    </source>
</evidence>
<evidence type="ECO:0000256" key="3">
    <source>
        <dbReference type="ARBA" id="ARBA00022475"/>
    </source>
</evidence>
<dbReference type="AlphaFoldDB" id="A0A656GFS8"/>
<evidence type="ECO:0000313" key="12">
    <source>
        <dbReference type="Proteomes" id="UP000003465"/>
    </source>
</evidence>
<reference evidence="11 12" key="1">
    <citation type="journal article" date="2011" name="PLoS Pathog.">
        <title>Dynamic evolution of pathogenicity revealed by sequencing and comparative genomics of 19 Pseudomonas syringae isolates.</title>
        <authorList>
            <person name="Baltrus D.A."/>
            <person name="Nishimura M.T."/>
            <person name="Romanchuk A."/>
            <person name="Chang J.H."/>
            <person name="Mukhtar M.S."/>
            <person name="Cherkis K."/>
            <person name="Roach J."/>
            <person name="Grant S.R."/>
            <person name="Jones C.D."/>
            <person name="Dangl J.L."/>
        </authorList>
    </citation>
    <scope>NUCLEOTIDE SEQUENCE [LARGE SCALE GENOMIC DNA]</scope>
    <source>
        <strain evidence="11 12">301020</strain>
    </source>
</reference>
<organism evidence="11 12">
    <name type="scientific">Pseudomonas amygdali pv. mori str. 301020</name>
    <dbReference type="NCBI Taxonomy" id="629261"/>
    <lineage>
        <taxon>Bacteria</taxon>
        <taxon>Pseudomonadati</taxon>
        <taxon>Pseudomonadota</taxon>
        <taxon>Gammaproteobacteria</taxon>
        <taxon>Pseudomonadales</taxon>
        <taxon>Pseudomonadaceae</taxon>
        <taxon>Pseudomonas</taxon>
        <taxon>Pseudomonas amygdali</taxon>
    </lineage>
</organism>
<feature type="non-terminal residue" evidence="11">
    <location>
        <position position="146"/>
    </location>
</feature>
<feature type="transmembrane region" description="Helical" evidence="9">
    <location>
        <begin position="106"/>
        <end position="129"/>
    </location>
</feature>
<comment type="subcellular location">
    <subcellularLocation>
        <location evidence="1">Cell membrane</location>
        <topology evidence="1">Multi-pass membrane protein</topology>
    </subcellularLocation>
    <subcellularLocation>
        <location evidence="8">Membrane</location>
        <topology evidence="8">Multi-pass membrane protein</topology>
    </subcellularLocation>
</comment>
<dbReference type="Proteomes" id="UP000003465">
    <property type="component" value="Unassembled WGS sequence"/>
</dbReference>
<name>A0A656GFS8_PSEA0</name>